<dbReference type="EMBL" id="PCWA01000101">
    <property type="protein sequence ID" value="PIQ88476.1"/>
    <property type="molecule type" value="Genomic_DNA"/>
</dbReference>
<accession>A0A2H0LVU0</accession>
<protein>
    <submittedName>
        <fullName evidence="1">Uncharacterized protein</fullName>
    </submittedName>
</protein>
<dbReference type="Proteomes" id="UP000229641">
    <property type="component" value="Unassembled WGS sequence"/>
</dbReference>
<reference evidence="1 2" key="1">
    <citation type="submission" date="2017-09" db="EMBL/GenBank/DDBJ databases">
        <title>Depth-based differentiation of microbial function through sediment-hosted aquifers and enrichment of novel symbionts in the deep terrestrial subsurface.</title>
        <authorList>
            <person name="Probst A.J."/>
            <person name="Ladd B."/>
            <person name="Jarett J.K."/>
            <person name="Geller-Mcgrath D.E."/>
            <person name="Sieber C.M."/>
            <person name="Emerson J.B."/>
            <person name="Anantharaman K."/>
            <person name="Thomas B.C."/>
            <person name="Malmstrom R."/>
            <person name="Stieglmeier M."/>
            <person name="Klingl A."/>
            <person name="Woyke T."/>
            <person name="Ryan C.M."/>
            <person name="Banfield J.F."/>
        </authorList>
    </citation>
    <scope>NUCLEOTIDE SEQUENCE [LARGE SCALE GENOMIC DNA]</scope>
    <source>
        <strain evidence="1">CG11_big_fil_rev_8_21_14_0_20_42_13</strain>
    </source>
</reference>
<name>A0A2H0LVU0_9BACT</name>
<comment type="caution">
    <text evidence="1">The sequence shown here is derived from an EMBL/GenBank/DDBJ whole genome shotgun (WGS) entry which is preliminary data.</text>
</comment>
<sequence length="553" mass="60789">MKRLFTMLSLLAIFSLGIFVFPIFFAHSAGSGVNHFAVVVSDSPRFSAKDSFRPGKDLIFLQLSSEGENKDNDRPDTLRLRLKANTTADIEDVVLVESGNNTGVFQSPQGMRLASGHAMINNIVLEVSPVEDTVMVIYAQDNSENVIASVRSANAVDRFNIIAGTIQTAGRPFSADVIAEDAGGSTLVAYTGKVRLEAEQVLAKNSQAKIFPEEISTFVNGKNSIFANYSDAGIIKIAAAGRDGKARGLSSEINFLPAKFELNIAAPQIAEKRFNVLIRALNFNNELTPGYSGTTYLKLAESGKIIKKDIRFKRGIAAADIKIDSCGEYEFIVCDADYPDVCGKSGSIFFRPDKLKLEVDFPPANRKSFYFDEVFNGRVIALGYSGKEVTGYRGAVRFDPIENMDMPDNYYFGRNDSGWHLFSVSGINRGPFRLKAQDVMFPELTAESRIITLMPAKIKTELAELKDNMAILHISIIDEKGRVVKEDNSTLVNVYLSESMPNRSAFVDGPKKIQIKNGEAAISVVDMEIEGVTVTVNSQDYYLGIEPLDITFE</sequence>
<gene>
    <name evidence="1" type="ORF">COV72_08065</name>
</gene>
<dbReference type="AlphaFoldDB" id="A0A2H0LVU0"/>
<proteinExistence type="predicted"/>
<organism evidence="1 2">
    <name type="scientific">Candidatus Ghiorseimicrobium undicola</name>
    <dbReference type="NCBI Taxonomy" id="1974746"/>
    <lineage>
        <taxon>Bacteria</taxon>
        <taxon>Pseudomonadati</taxon>
        <taxon>Candidatus Omnitrophota</taxon>
        <taxon>Candidatus Ghiorseimicrobium</taxon>
    </lineage>
</organism>
<evidence type="ECO:0000313" key="1">
    <source>
        <dbReference type="EMBL" id="PIQ88476.1"/>
    </source>
</evidence>
<evidence type="ECO:0000313" key="2">
    <source>
        <dbReference type="Proteomes" id="UP000229641"/>
    </source>
</evidence>